<dbReference type="UniPathway" id="UPA00379">
    <property type="reaction ID" value="UER00551"/>
</dbReference>
<dbReference type="RefSeq" id="WP_210510078.1">
    <property type="nucleotide sequence ID" value="NZ_JAFIDN010000002.1"/>
</dbReference>
<evidence type="ECO:0000313" key="9">
    <source>
        <dbReference type="EMBL" id="MBP3191489.1"/>
    </source>
</evidence>
<keyword evidence="2 7" id="KW-0479">Metal-binding</keyword>
<feature type="binding site" evidence="7">
    <location>
        <position position="173"/>
    </location>
    <ligand>
        <name>N-formimidoyl-L-glutamate</name>
        <dbReference type="ChEBI" id="CHEBI:58928"/>
    </ligand>
</feature>
<dbReference type="GO" id="GO:0050480">
    <property type="term" value="F:imidazolonepropionase activity"/>
    <property type="evidence" value="ECO:0007669"/>
    <property type="project" value="UniProtKB-UniRule"/>
</dbReference>
<dbReference type="CDD" id="cd01296">
    <property type="entry name" value="Imidazolone-5PH"/>
    <property type="match status" value="1"/>
</dbReference>
<dbReference type="Proteomes" id="UP000673975">
    <property type="component" value="Unassembled WGS sequence"/>
</dbReference>
<feature type="binding site" evidence="7">
    <location>
        <position position="103"/>
    </location>
    <ligand>
        <name>Zn(2+)</name>
        <dbReference type="ChEBI" id="CHEBI:29105"/>
    </ligand>
</feature>
<comment type="similarity">
    <text evidence="7">Belongs to the metallo-dependent hydrolases superfamily. HutI family.</text>
</comment>
<feature type="binding site" evidence="7">
    <location>
        <position position="173"/>
    </location>
    <ligand>
        <name>4-imidazolone-5-propanoate</name>
        <dbReference type="ChEBI" id="CHEBI:77893"/>
    </ligand>
</feature>
<feature type="binding site" evidence="7">
    <location>
        <position position="345"/>
    </location>
    <ligand>
        <name>Fe(3+)</name>
        <dbReference type="ChEBI" id="CHEBI:29034"/>
    </ligand>
</feature>
<dbReference type="HAMAP" id="MF_00372">
    <property type="entry name" value="HutI"/>
    <property type="match status" value="1"/>
</dbReference>
<comment type="catalytic activity">
    <reaction evidence="7">
        <text>4-imidazolone-5-propanoate + H2O = N-formimidoyl-L-glutamate</text>
        <dbReference type="Rhea" id="RHEA:23660"/>
        <dbReference type="ChEBI" id="CHEBI:15377"/>
        <dbReference type="ChEBI" id="CHEBI:58928"/>
        <dbReference type="ChEBI" id="CHEBI:77893"/>
        <dbReference type="EC" id="3.5.2.7"/>
    </reaction>
</comment>
<dbReference type="InterPro" id="IPR011059">
    <property type="entry name" value="Metal-dep_hydrolase_composite"/>
</dbReference>
<feature type="binding site" evidence="7">
    <location>
        <position position="350"/>
    </location>
    <ligand>
        <name>4-imidazolone-5-propanoate</name>
        <dbReference type="ChEBI" id="CHEBI:77893"/>
    </ligand>
</feature>
<gene>
    <name evidence="7" type="primary">hutI</name>
    <name evidence="9" type="ORF">NATSA_02315</name>
</gene>
<feature type="binding site" evidence="7">
    <location>
        <position position="347"/>
    </location>
    <ligand>
        <name>N-formimidoyl-L-glutamate</name>
        <dbReference type="ChEBI" id="CHEBI:58928"/>
    </ligand>
</feature>
<keyword evidence="5 7" id="KW-0862">Zinc</keyword>
<dbReference type="EC" id="3.5.2.7" evidence="1 7"/>
<keyword evidence="3 7" id="KW-0378">Hydrolase</keyword>
<dbReference type="SUPFAM" id="SSF51338">
    <property type="entry name" value="Composite domain of metallo-dependent hydrolases"/>
    <property type="match status" value="1"/>
</dbReference>
<dbReference type="GO" id="GO:0019557">
    <property type="term" value="P:L-histidine catabolic process to glutamate and formate"/>
    <property type="evidence" value="ECO:0007669"/>
    <property type="project" value="UniProtKB-UniPathway"/>
</dbReference>
<dbReference type="InterPro" id="IPR032466">
    <property type="entry name" value="Metal_Hydrolase"/>
</dbReference>
<keyword evidence="6 7" id="KW-0408">Iron</keyword>
<accession>A0A8J7RPI1</accession>
<dbReference type="PANTHER" id="PTHR42752">
    <property type="entry name" value="IMIDAZOLONEPROPIONASE"/>
    <property type="match status" value="1"/>
</dbReference>
<reference evidence="9" key="1">
    <citation type="submission" date="2021-02" db="EMBL/GenBank/DDBJ databases">
        <title>Natronogracilivirga saccharolytica gen. nov. sp. nov. a new anaerobic, haloalkiliphilic carbohydrate-fermenting bacterium from soda lake and proposing of Cyclonatronumiaceae fam. nov. in the phylum Balneolaeota.</title>
        <authorList>
            <person name="Zhilina T.N."/>
            <person name="Sorokin D.Y."/>
            <person name="Zavarzina D.G."/>
            <person name="Toshchakov S.V."/>
            <person name="Kublanov I.V."/>
        </authorList>
    </citation>
    <scope>NUCLEOTIDE SEQUENCE</scope>
    <source>
        <strain evidence="9">Z-1702</strain>
    </source>
</reference>
<dbReference type="GO" id="GO:0019556">
    <property type="term" value="P:L-histidine catabolic process to glutamate and formamide"/>
    <property type="evidence" value="ECO:0007669"/>
    <property type="project" value="UniProtKB-UniRule"/>
</dbReference>
<dbReference type="NCBIfam" id="TIGR01224">
    <property type="entry name" value="hutI"/>
    <property type="match status" value="1"/>
</dbReference>
<feature type="binding site" evidence="7">
    <location>
        <position position="101"/>
    </location>
    <ligand>
        <name>Fe(3+)</name>
        <dbReference type="ChEBI" id="CHEBI:29034"/>
    </ligand>
</feature>
<comment type="caution">
    <text evidence="9">The sequence shown here is derived from an EMBL/GenBank/DDBJ whole genome shotgun (WGS) entry which is preliminary data.</text>
</comment>
<feature type="binding site" evidence="7">
    <location>
        <position position="101"/>
    </location>
    <ligand>
        <name>Zn(2+)</name>
        <dbReference type="ChEBI" id="CHEBI:29105"/>
    </ligand>
</feature>
<feature type="binding site" evidence="7">
    <location>
        <position position="345"/>
    </location>
    <ligand>
        <name>Zn(2+)</name>
        <dbReference type="ChEBI" id="CHEBI:29105"/>
    </ligand>
</feature>
<comment type="pathway">
    <text evidence="7">Amino-acid degradation; L-histidine degradation into L-glutamate; N-formimidoyl-L-glutamate from L-histidine: step 3/3.</text>
</comment>
<feature type="binding site" evidence="7">
    <location>
        <position position="271"/>
    </location>
    <ligand>
        <name>Zn(2+)</name>
        <dbReference type="ChEBI" id="CHEBI:29105"/>
    </ligand>
</feature>
<keyword evidence="4 7" id="KW-0369">Histidine metabolism</keyword>
<dbReference type="EMBL" id="JAFIDN010000002">
    <property type="protein sequence ID" value="MBP3191489.1"/>
    <property type="molecule type" value="Genomic_DNA"/>
</dbReference>
<dbReference type="AlphaFoldDB" id="A0A8J7RPI1"/>
<dbReference type="GO" id="GO:0005506">
    <property type="term" value="F:iron ion binding"/>
    <property type="evidence" value="ECO:0007669"/>
    <property type="project" value="UniProtKB-UniRule"/>
</dbReference>
<sequence>MSARNQYLQSRHTNEIIWPEDRADPEAVRLLKNIGTLFICPDDGGQEYVKPRRNAALLWKGDVILWAGSEGELPGNRDLPEPDESFDAEGRVVIPGLIDCHTHLAFGGWRPDEFELRSLGKSYEEIAAAGGGILSTVSATRDTSEQDLIRKSAGLLEEMVRLGVTTIECKSGYGLTLEDELKQLRVYRSLKNSFPIRMMSTFLGAHAIPPEYRDKRGKYVRLVTEEMIPAVTEAGLAEFCDVFVDAPAFTIEEGEVILEAGKKAGLIPKVHADQLTANGGAELAAKVGAVSADHLECVSDRGITSIREAGTVAVSLPLATWYLRKEPLPARKLMEAGVPVAVSTDFNPGSAPSFHLPMAMHLACTLQYMSPAEVLKGATIYAARALGVNNVTGSVEPGKKADFVELDTESVNHWLYHFRPDAAARVWSEGACLVTRQRN</sequence>
<dbReference type="Pfam" id="PF01979">
    <property type="entry name" value="Amidohydro_1"/>
    <property type="match status" value="1"/>
</dbReference>
<feature type="binding site" evidence="7">
    <location>
        <position position="206"/>
    </location>
    <ligand>
        <name>4-imidazolone-5-propanoate</name>
        <dbReference type="ChEBI" id="CHEBI:77893"/>
    </ligand>
</feature>
<evidence type="ECO:0000259" key="8">
    <source>
        <dbReference type="Pfam" id="PF01979"/>
    </source>
</evidence>
<evidence type="ECO:0000256" key="3">
    <source>
        <dbReference type="ARBA" id="ARBA00022801"/>
    </source>
</evidence>
<dbReference type="Gene3D" id="2.30.40.10">
    <property type="entry name" value="Urease, subunit C, domain 1"/>
    <property type="match status" value="1"/>
</dbReference>
<keyword evidence="10" id="KW-1185">Reference proteome</keyword>
<evidence type="ECO:0000256" key="6">
    <source>
        <dbReference type="ARBA" id="ARBA00023004"/>
    </source>
</evidence>
<evidence type="ECO:0000256" key="4">
    <source>
        <dbReference type="ARBA" id="ARBA00022808"/>
    </source>
</evidence>
<dbReference type="PANTHER" id="PTHR42752:SF1">
    <property type="entry name" value="IMIDAZOLONEPROPIONASE-RELATED"/>
    <property type="match status" value="1"/>
</dbReference>
<dbReference type="FunFam" id="3.20.20.140:FF:000007">
    <property type="entry name" value="Imidazolonepropionase"/>
    <property type="match status" value="1"/>
</dbReference>
<feature type="domain" description="Amidohydrolase-related" evidence="8">
    <location>
        <begin position="92"/>
        <end position="419"/>
    </location>
</feature>
<evidence type="ECO:0000256" key="1">
    <source>
        <dbReference type="ARBA" id="ARBA00012864"/>
    </source>
</evidence>
<dbReference type="GO" id="GO:0005737">
    <property type="term" value="C:cytoplasm"/>
    <property type="evidence" value="ECO:0007669"/>
    <property type="project" value="UniProtKB-SubCell"/>
</dbReference>
<feature type="binding site" evidence="7">
    <location>
        <position position="274"/>
    </location>
    <ligand>
        <name>4-imidazolone-5-propanoate</name>
        <dbReference type="ChEBI" id="CHEBI:77893"/>
    </ligand>
</feature>
<comment type="subcellular location">
    <subcellularLocation>
        <location evidence="7">Cytoplasm</location>
    </subcellularLocation>
</comment>
<evidence type="ECO:0000256" key="7">
    <source>
        <dbReference type="HAMAP-Rule" id="MF_00372"/>
    </source>
</evidence>
<comment type="cofactor">
    <cofactor evidence="7">
        <name>Zn(2+)</name>
        <dbReference type="ChEBI" id="CHEBI:29105"/>
    </cofactor>
    <cofactor evidence="7">
        <name>Fe(3+)</name>
        <dbReference type="ChEBI" id="CHEBI:29034"/>
    </cofactor>
    <text evidence="7">Binds 1 zinc or iron ion per subunit.</text>
</comment>
<proteinExistence type="inferred from homology"/>
<protein>
    <recommendedName>
        <fullName evidence="1 7">Imidazolonepropionase</fullName>
        <ecNumber evidence="1 7">3.5.2.7</ecNumber>
    </recommendedName>
    <alternativeName>
        <fullName evidence="7">Imidazolone-5-propionate hydrolase</fullName>
    </alternativeName>
</protein>
<dbReference type="GO" id="GO:0008270">
    <property type="term" value="F:zinc ion binding"/>
    <property type="evidence" value="ECO:0007669"/>
    <property type="project" value="UniProtKB-UniRule"/>
</dbReference>
<comment type="function">
    <text evidence="7">Catalyzes the hydrolytic cleavage of the carbon-nitrogen bond in imidazolone-5-propanoate to yield N-formimidoyl-L-glutamate. It is the third step in the universal histidine degradation pathway.</text>
</comment>
<feature type="binding site" evidence="7">
    <location>
        <position position="103"/>
    </location>
    <ligand>
        <name>Fe(3+)</name>
        <dbReference type="ChEBI" id="CHEBI:29034"/>
    </ligand>
</feature>
<dbReference type="SUPFAM" id="SSF51556">
    <property type="entry name" value="Metallo-dependent hydrolases"/>
    <property type="match status" value="1"/>
</dbReference>
<dbReference type="InterPro" id="IPR005920">
    <property type="entry name" value="HutI"/>
</dbReference>
<feature type="binding site" evidence="7">
    <location>
        <position position="349"/>
    </location>
    <ligand>
        <name>N-formimidoyl-L-glutamate</name>
        <dbReference type="ChEBI" id="CHEBI:58928"/>
    </ligand>
</feature>
<feature type="binding site" evidence="7">
    <location>
        <position position="110"/>
    </location>
    <ligand>
        <name>4-imidazolone-5-propanoate</name>
        <dbReference type="ChEBI" id="CHEBI:77893"/>
    </ligand>
</feature>
<keyword evidence="7" id="KW-0963">Cytoplasm</keyword>
<organism evidence="9 10">
    <name type="scientific">Natronogracilivirga saccharolytica</name>
    <dbReference type="NCBI Taxonomy" id="2812953"/>
    <lineage>
        <taxon>Bacteria</taxon>
        <taxon>Pseudomonadati</taxon>
        <taxon>Balneolota</taxon>
        <taxon>Balneolia</taxon>
        <taxon>Balneolales</taxon>
        <taxon>Cyclonatronaceae</taxon>
        <taxon>Natronogracilivirga</taxon>
    </lineage>
</organism>
<dbReference type="InterPro" id="IPR006680">
    <property type="entry name" value="Amidohydro-rel"/>
</dbReference>
<dbReference type="Gene3D" id="3.20.20.140">
    <property type="entry name" value="Metal-dependent hydrolases"/>
    <property type="match status" value="1"/>
</dbReference>
<feature type="binding site" evidence="7">
    <location>
        <position position="271"/>
    </location>
    <ligand>
        <name>Fe(3+)</name>
        <dbReference type="ChEBI" id="CHEBI:29034"/>
    </ligand>
</feature>
<evidence type="ECO:0000313" key="10">
    <source>
        <dbReference type="Proteomes" id="UP000673975"/>
    </source>
</evidence>
<name>A0A8J7RPI1_9BACT</name>
<evidence type="ECO:0000256" key="5">
    <source>
        <dbReference type="ARBA" id="ARBA00022833"/>
    </source>
</evidence>
<evidence type="ECO:0000256" key="2">
    <source>
        <dbReference type="ARBA" id="ARBA00022723"/>
    </source>
</evidence>